<evidence type="ECO:0000313" key="2">
    <source>
        <dbReference type="Proteomes" id="UP000745764"/>
    </source>
</evidence>
<gene>
    <name evidence="1" type="ORF">AWRI4620_LOCUS1539</name>
</gene>
<dbReference type="InterPro" id="IPR036259">
    <property type="entry name" value="MFS_trans_sf"/>
</dbReference>
<reference evidence="1" key="1">
    <citation type="submission" date="2020-06" db="EMBL/GenBank/DDBJ databases">
        <authorList>
            <person name="Onetto C."/>
        </authorList>
    </citation>
    <scope>NUCLEOTIDE SEQUENCE</scope>
</reference>
<feature type="non-terminal residue" evidence="1">
    <location>
        <position position="114"/>
    </location>
</feature>
<comment type="caution">
    <text evidence="1">The sequence shown here is derived from an EMBL/GenBank/DDBJ whole genome shotgun (WGS) entry which is preliminary data.</text>
</comment>
<organism evidence="1 2">
    <name type="scientific">Aureobasidium uvarum</name>
    <dbReference type="NCBI Taxonomy" id="2773716"/>
    <lineage>
        <taxon>Eukaryota</taxon>
        <taxon>Fungi</taxon>
        <taxon>Dikarya</taxon>
        <taxon>Ascomycota</taxon>
        <taxon>Pezizomycotina</taxon>
        <taxon>Dothideomycetes</taxon>
        <taxon>Dothideomycetidae</taxon>
        <taxon>Dothideales</taxon>
        <taxon>Saccotheciaceae</taxon>
        <taxon>Aureobasidium</taxon>
    </lineage>
</organism>
<evidence type="ECO:0000313" key="1">
    <source>
        <dbReference type="EMBL" id="CAD0107284.1"/>
    </source>
</evidence>
<sequence>TPSGHPITKEVNLAQLECTDDKPDEVSNHVSDDEDHSKLRRVAGKMPMAVWLLSVASMCERFAYYAFLGPLQNYVQNPPKDSLRPGALGLGESRASLFVTLFLLISYLTPTLAA</sequence>
<dbReference type="EMBL" id="CAINUL010000002">
    <property type="protein sequence ID" value="CAD0107284.1"/>
    <property type="molecule type" value="Genomic_DNA"/>
</dbReference>
<dbReference type="Proteomes" id="UP000745764">
    <property type="component" value="Unassembled WGS sequence"/>
</dbReference>
<keyword evidence="2" id="KW-1185">Reference proteome</keyword>
<accession>A0A9N8PQN7</accession>
<protein>
    <submittedName>
        <fullName evidence="1">Uncharacterized protein</fullName>
    </submittedName>
</protein>
<dbReference type="Gene3D" id="1.20.1250.20">
    <property type="entry name" value="MFS general substrate transporter like domains"/>
    <property type="match status" value="1"/>
</dbReference>
<name>A0A9N8PQN7_9PEZI</name>
<feature type="non-terminal residue" evidence="1">
    <location>
        <position position="1"/>
    </location>
</feature>
<dbReference type="OrthoDB" id="10372730at2759"/>
<dbReference type="AlphaFoldDB" id="A0A9N8PQN7"/>
<proteinExistence type="predicted"/>